<evidence type="ECO:0000259" key="11">
    <source>
        <dbReference type="PROSITE" id="PS50929"/>
    </source>
</evidence>
<evidence type="ECO:0000256" key="4">
    <source>
        <dbReference type="ARBA" id="ARBA00022692"/>
    </source>
</evidence>
<dbReference type="EC" id="3.6.3.-" evidence="12"/>
<feature type="domain" description="ABC transmembrane type-1" evidence="11">
    <location>
        <begin position="41"/>
        <end position="322"/>
    </location>
</feature>
<dbReference type="PROSITE" id="PS00211">
    <property type="entry name" value="ABC_TRANSPORTER_1"/>
    <property type="match status" value="1"/>
</dbReference>
<dbReference type="InterPro" id="IPR011527">
    <property type="entry name" value="ABC1_TM_dom"/>
</dbReference>
<keyword evidence="6 12" id="KW-0067">ATP-binding</keyword>
<dbReference type="InterPro" id="IPR027417">
    <property type="entry name" value="P-loop_NTPase"/>
</dbReference>
<dbReference type="InterPro" id="IPR003593">
    <property type="entry name" value="AAA+_ATPase"/>
</dbReference>
<dbReference type="EMBL" id="CACRUL010000016">
    <property type="protein sequence ID" value="VYU15783.1"/>
    <property type="molecule type" value="Genomic_DNA"/>
</dbReference>
<feature type="transmembrane region" description="Helical" evidence="9">
    <location>
        <begin position="150"/>
        <end position="174"/>
    </location>
</feature>
<dbReference type="SMART" id="SM00382">
    <property type="entry name" value="AAA"/>
    <property type="match status" value="1"/>
</dbReference>
<evidence type="ECO:0000313" key="12">
    <source>
        <dbReference type="EMBL" id="VYU15783.1"/>
    </source>
</evidence>
<dbReference type="GO" id="GO:0015421">
    <property type="term" value="F:ABC-type oligopeptide transporter activity"/>
    <property type="evidence" value="ECO:0007669"/>
    <property type="project" value="TreeGrafter"/>
</dbReference>
<feature type="transmembrane region" description="Helical" evidence="9">
    <location>
        <begin position="181"/>
        <end position="198"/>
    </location>
</feature>
<accession>A0A6N3CQW9</accession>
<dbReference type="InterPro" id="IPR017871">
    <property type="entry name" value="ABC_transporter-like_CS"/>
</dbReference>
<keyword evidence="2" id="KW-0813">Transport</keyword>
<dbReference type="InterPro" id="IPR039421">
    <property type="entry name" value="Type_1_exporter"/>
</dbReference>
<reference evidence="12" key="1">
    <citation type="submission" date="2019-11" db="EMBL/GenBank/DDBJ databases">
        <authorList>
            <person name="Feng L."/>
        </authorList>
    </citation>
    <scope>NUCLEOTIDE SEQUENCE</scope>
    <source>
        <strain evidence="12">SrubneriLFYP117</strain>
    </source>
</reference>
<dbReference type="PANTHER" id="PTHR43394">
    <property type="entry name" value="ATP-DEPENDENT PERMEASE MDL1, MITOCHONDRIAL"/>
    <property type="match status" value="1"/>
</dbReference>
<dbReference type="Pfam" id="PF00005">
    <property type="entry name" value="ABC_tran"/>
    <property type="match status" value="1"/>
</dbReference>
<keyword evidence="7 9" id="KW-1133">Transmembrane helix</keyword>
<dbReference type="GO" id="GO:0005886">
    <property type="term" value="C:plasma membrane"/>
    <property type="evidence" value="ECO:0007669"/>
    <property type="project" value="UniProtKB-SubCell"/>
</dbReference>
<keyword evidence="4 9" id="KW-0812">Transmembrane</keyword>
<proteinExistence type="predicted"/>
<feature type="domain" description="ABC transporter" evidence="10">
    <location>
        <begin position="354"/>
        <end position="589"/>
    </location>
</feature>
<evidence type="ECO:0000259" key="10">
    <source>
        <dbReference type="PROSITE" id="PS50893"/>
    </source>
</evidence>
<feature type="transmembrane region" description="Helical" evidence="9">
    <location>
        <begin position="298"/>
        <end position="320"/>
    </location>
</feature>
<feature type="transmembrane region" description="Helical" evidence="9">
    <location>
        <begin position="80"/>
        <end position="98"/>
    </location>
</feature>
<dbReference type="AlphaFoldDB" id="A0A6N3CQW9"/>
<evidence type="ECO:0000256" key="9">
    <source>
        <dbReference type="SAM" id="Phobius"/>
    </source>
</evidence>
<evidence type="ECO:0000256" key="6">
    <source>
        <dbReference type="ARBA" id="ARBA00022840"/>
    </source>
</evidence>
<dbReference type="InterPro" id="IPR036640">
    <property type="entry name" value="ABC1_TM_sf"/>
</dbReference>
<feature type="transmembrane region" description="Helical" evidence="9">
    <location>
        <begin position="36"/>
        <end position="59"/>
    </location>
</feature>
<dbReference type="Gene3D" id="1.20.1560.10">
    <property type="entry name" value="ABC transporter type 1, transmembrane domain"/>
    <property type="match status" value="1"/>
</dbReference>
<organism evidence="12">
    <name type="scientific">Streptococcus oralis</name>
    <dbReference type="NCBI Taxonomy" id="1303"/>
    <lineage>
        <taxon>Bacteria</taxon>
        <taxon>Bacillati</taxon>
        <taxon>Bacillota</taxon>
        <taxon>Bacilli</taxon>
        <taxon>Lactobacillales</taxon>
        <taxon>Streptococcaceae</taxon>
        <taxon>Streptococcus</taxon>
    </lineage>
</organism>
<keyword evidence="8 9" id="KW-0472">Membrane</keyword>
<evidence type="ECO:0000256" key="5">
    <source>
        <dbReference type="ARBA" id="ARBA00022741"/>
    </source>
</evidence>
<dbReference type="GO" id="GO:0016887">
    <property type="term" value="F:ATP hydrolysis activity"/>
    <property type="evidence" value="ECO:0007669"/>
    <property type="project" value="InterPro"/>
</dbReference>
<gene>
    <name evidence="12" type="primary">yheI</name>
    <name evidence="12" type="ORF">SRLFYP117_01193</name>
</gene>
<evidence type="ECO:0000256" key="1">
    <source>
        <dbReference type="ARBA" id="ARBA00004651"/>
    </source>
</evidence>
<sequence>MWTEHVLSSYLGFFCAKLKGEKMIGALWKYIWEHKWLYLSIAVVLVIYDYTILIPTQVIQRLVDQLSKQTLTQASFARDIALLLGATFLNYISAYYWHLKLFQASVHYKARLQGQAFRKLVAMRRPFYEKFRSGDLLTRFTTDVDGMMGMVGYGMLIVLYGGGLFLFIIPAMFLISWQLSLISFIPMSFLVLSTYLLGKKEEVYVDENRDAVAHLNDEVLESIEGIRVMRAYSRKERQVRQFQERTESLAKTGDKIASIQNAFGPFALFFIGVSTVLLLVCGGHFLKTGQISLGQLLGLELYLVALIEPMWMLADFILVYQTAKTSHKKLSELVEEDDDLERDGDDWLEELNEVVFENYSFTYPMAEKESLSQISLQFNKGQTIGIVGRTGAGKTSLVRQFLRQYPLGQGTFTINGEPVARYVRRSIEEKIGYVSQEHILFSKSILENISLGKKGASQEEIMDAIAQAAFADDLERMSDGLDTLIGEKGVSVSGGQKQRISLARAFLRDAQLLLLDDSLSAVDAKTEQAIIETIQRERQGKTTLIVSHRLSAVHQADWILVLDQGRIVEEGTASDLLAQEGWYYEQYQRQQRQEGE</sequence>
<protein>
    <submittedName>
        <fullName evidence="12">Putative multidrug resistance ABC transporter ATP-binding/permease protein YheI</fullName>
        <ecNumber evidence="12">3.6.3.-</ecNumber>
    </submittedName>
</protein>
<dbReference type="PANTHER" id="PTHR43394:SF1">
    <property type="entry name" value="ATP-BINDING CASSETTE SUB-FAMILY B MEMBER 10, MITOCHONDRIAL"/>
    <property type="match status" value="1"/>
</dbReference>
<dbReference type="SUPFAM" id="SSF90123">
    <property type="entry name" value="ABC transporter transmembrane region"/>
    <property type="match status" value="1"/>
</dbReference>
<dbReference type="Pfam" id="PF00664">
    <property type="entry name" value="ABC_membrane"/>
    <property type="match status" value="1"/>
</dbReference>
<evidence type="ECO:0000256" key="7">
    <source>
        <dbReference type="ARBA" id="ARBA00022989"/>
    </source>
</evidence>
<evidence type="ECO:0000256" key="2">
    <source>
        <dbReference type="ARBA" id="ARBA00022448"/>
    </source>
</evidence>
<dbReference type="Gene3D" id="3.40.50.300">
    <property type="entry name" value="P-loop containing nucleotide triphosphate hydrolases"/>
    <property type="match status" value="1"/>
</dbReference>
<dbReference type="SUPFAM" id="SSF52540">
    <property type="entry name" value="P-loop containing nucleoside triphosphate hydrolases"/>
    <property type="match status" value="1"/>
</dbReference>
<evidence type="ECO:0000256" key="8">
    <source>
        <dbReference type="ARBA" id="ARBA00023136"/>
    </source>
</evidence>
<evidence type="ECO:0000256" key="3">
    <source>
        <dbReference type="ARBA" id="ARBA00022475"/>
    </source>
</evidence>
<feature type="transmembrane region" description="Helical" evidence="9">
    <location>
        <begin position="266"/>
        <end position="286"/>
    </location>
</feature>
<comment type="subcellular location">
    <subcellularLocation>
        <location evidence="1">Cell membrane</location>
        <topology evidence="1">Multi-pass membrane protein</topology>
    </subcellularLocation>
</comment>
<keyword evidence="3" id="KW-1003">Cell membrane</keyword>
<dbReference type="GO" id="GO:0005524">
    <property type="term" value="F:ATP binding"/>
    <property type="evidence" value="ECO:0007669"/>
    <property type="project" value="UniProtKB-KW"/>
</dbReference>
<keyword evidence="5" id="KW-0547">Nucleotide-binding</keyword>
<keyword evidence="12" id="KW-0378">Hydrolase</keyword>
<dbReference type="FunFam" id="3.40.50.300:FF:000221">
    <property type="entry name" value="Multidrug ABC transporter ATP-binding protein"/>
    <property type="match status" value="1"/>
</dbReference>
<dbReference type="InterPro" id="IPR003439">
    <property type="entry name" value="ABC_transporter-like_ATP-bd"/>
</dbReference>
<name>A0A6N3CQW9_STROR</name>
<dbReference type="PROSITE" id="PS50893">
    <property type="entry name" value="ABC_TRANSPORTER_2"/>
    <property type="match status" value="1"/>
</dbReference>
<dbReference type="PROSITE" id="PS50929">
    <property type="entry name" value="ABC_TM1F"/>
    <property type="match status" value="1"/>
</dbReference>